<dbReference type="SUPFAM" id="SSF54197">
    <property type="entry name" value="HIT-like"/>
    <property type="match status" value="1"/>
</dbReference>
<evidence type="ECO:0000313" key="3">
    <source>
        <dbReference type="Proteomes" id="UP000191905"/>
    </source>
</evidence>
<dbReference type="STRING" id="1873176.BFN67_22050"/>
<feature type="region of interest" description="Disordered" evidence="1">
    <location>
        <begin position="101"/>
        <end position="129"/>
    </location>
</feature>
<name>A0A1V8RMM6_9HYPH</name>
<dbReference type="RefSeq" id="WP_080920767.1">
    <property type="nucleotide sequence ID" value="NZ_MDET01000031.1"/>
</dbReference>
<gene>
    <name evidence="2" type="ORF">BFN67_22050</name>
</gene>
<reference evidence="2 3" key="1">
    <citation type="journal article" date="2016" name="Int. J. Syst. Evol. Microbiol.">
        <title>Pseudaminobacter manganicus sp. nov., isolated from sludge of a manganese mine.</title>
        <authorList>
            <person name="Li J."/>
            <person name="Huang J."/>
            <person name="Liao S."/>
            <person name="Wang G."/>
        </authorList>
    </citation>
    <scope>NUCLEOTIDE SEQUENCE [LARGE SCALE GENOMIC DNA]</scope>
    <source>
        <strain evidence="2 3">JH-7</strain>
    </source>
</reference>
<evidence type="ECO:0000313" key="2">
    <source>
        <dbReference type="EMBL" id="OQM74440.1"/>
    </source>
</evidence>
<sequence>MPNATMVKFGYPRTSVADTAHWSIQLRPQQPTLGSLVLVCKGEAQAFSDIGAEAFADLQHAIAGIERMLGAFVAYQRINYLMLMMVDPHVHFHVVPRYEEPRDHEGRSYPDAGWPGPPALGQAVTPDEATTERIRDRLSTLWNAS</sequence>
<organism evidence="2 3">
    <name type="scientific">Manganibacter manganicus</name>
    <dbReference type="NCBI Taxonomy" id="1873176"/>
    <lineage>
        <taxon>Bacteria</taxon>
        <taxon>Pseudomonadati</taxon>
        <taxon>Pseudomonadota</taxon>
        <taxon>Alphaproteobacteria</taxon>
        <taxon>Hyphomicrobiales</taxon>
        <taxon>Phyllobacteriaceae</taxon>
        <taxon>Manganibacter</taxon>
    </lineage>
</organism>
<accession>A0A1V8RMM6</accession>
<dbReference type="EMBL" id="MDET01000031">
    <property type="protein sequence ID" value="OQM74440.1"/>
    <property type="molecule type" value="Genomic_DNA"/>
</dbReference>
<dbReference type="Proteomes" id="UP000191905">
    <property type="component" value="Unassembled WGS sequence"/>
</dbReference>
<dbReference type="GO" id="GO:0016787">
    <property type="term" value="F:hydrolase activity"/>
    <property type="evidence" value="ECO:0007669"/>
    <property type="project" value="UniProtKB-KW"/>
</dbReference>
<evidence type="ECO:0000256" key="1">
    <source>
        <dbReference type="SAM" id="MobiDB-lite"/>
    </source>
</evidence>
<dbReference type="InterPro" id="IPR036265">
    <property type="entry name" value="HIT-like_sf"/>
</dbReference>
<keyword evidence="3" id="KW-1185">Reference proteome</keyword>
<comment type="caution">
    <text evidence="2">The sequence shown here is derived from an EMBL/GenBank/DDBJ whole genome shotgun (WGS) entry which is preliminary data.</text>
</comment>
<keyword evidence="2" id="KW-0378">Hydrolase</keyword>
<dbReference type="AlphaFoldDB" id="A0A1V8RMM6"/>
<proteinExistence type="predicted"/>
<dbReference type="OrthoDB" id="9784774at2"/>
<protein>
    <submittedName>
        <fullName evidence="2">HIT family hydrolase</fullName>
    </submittedName>
</protein>
<dbReference type="Gene3D" id="3.30.428.10">
    <property type="entry name" value="HIT-like"/>
    <property type="match status" value="1"/>
</dbReference>